<comment type="caution">
    <text evidence="2">The sequence shown here is derived from an EMBL/GenBank/DDBJ whole genome shotgun (WGS) entry which is preliminary data.</text>
</comment>
<evidence type="ECO:0000259" key="1">
    <source>
        <dbReference type="PROSITE" id="PS50206"/>
    </source>
</evidence>
<gene>
    <name evidence="2" type="ORF">RYX45_16495</name>
</gene>
<feature type="domain" description="Rhodanese" evidence="1">
    <location>
        <begin position="36"/>
        <end position="118"/>
    </location>
</feature>
<dbReference type="Pfam" id="PF00581">
    <property type="entry name" value="Rhodanese"/>
    <property type="match status" value="1"/>
</dbReference>
<accession>A0AAJ2NQZ5</accession>
<organism evidence="2 3">
    <name type="scientific">Alkalihalophilus pseudofirmus</name>
    <name type="common">Bacillus pseudofirmus</name>
    <dbReference type="NCBI Taxonomy" id="79885"/>
    <lineage>
        <taxon>Bacteria</taxon>
        <taxon>Bacillati</taxon>
        <taxon>Bacillota</taxon>
        <taxon>Bacilli</taxon>
        <taxon>Bacillales</taxon>
        <taxon>Bacillaceae</taxon>
        <taxon>Alkalihalophilus</taxon>
    </lineage>
</organism>
<sequence>MTSVVVIMAMGIAYFLYKRYIPVIGLKCTDIQNIKDKNQVVILDVRDFPVANKTSIDGTMNIPLAYLKRYYHDLDKKMIYLVCAERQEANLSARFLKSKGYRVGGFMIKNEATPHPCRGKEAYGL</sequence>
<protein>
    <submittedName>
        <fullName evidence="2">Rhodanese-like domain-containing protein</fullName>
    </submittedName>
</protein>
<dbReference type="PANTHER" id="PTHR43031">
    <property type="entry name" value="FAD-DEPENDENT OXIDOREDUCTASE"/>
    <property type="match status" value="1"/>
</dbReference>
<dbReference type="RefSeq" id="WP_323467412.1">
    <property type="nucleotide sequence ID" value="NZ_CP144224.1"/>
</dbReference>
<evidence type="ECO:0000313" key="2">
    <source>
        <dbReference type="EMBL" id="MDV2886793.1"/>
    </source>
</evidence>
<dbReference type="Proteomes" id="UP001285636">
    <property type="component" value="Unassembled WGS sequence"/>
</dbReference>
<evidence type="ECO:0000313" key="3">
    <source>
        <dbReference type="Proteomes" id="UP001285636"/>
    </source>
</evidence>
<proteinExistence type="predicted"/>
<dbReference type="InterPro" id="IPR001763">
    <property type="entry name" value="Rhodanese-like_dom"/>
</dbReference>
<name>A0AAJ2NQZ5_ALKPS</name>
<reference evidence="2" key="1">
    <citation type="submission" date="2023-10" db="EMBL/GenBank/DDBJ databases">
        <title>Screening of Alkalihalophilus pseudofirmusBZ-TG-HK211 and Its Alleviation of Salt Stress on Rapeseed Growth.</title>
        <authorList>
            <person name="Zhao B."/>
            <person name="Guo T."/>
        </authorList>
    </citation>
    <scope>NUCLEOTIDE SEQUENCE</scope>
    <source>
        <strain evidence="2">BZ-TG-HK211</strain>
    </source>
</reference>
<dbReference type="PROSITE" id="PS50206">
    <property type="entry name" value="RHODANESE_3"/>
    <property type="match status" value="1"/>
</dbReference>
<dbReference type="SUPFAM" id="SSF52821">
    <property type="entry name" value="Rhodanese/Cell cycle control phosphatase"/>
    <property type="match status" value="1"/>
</dbReference>
<dbReference type="AlphaFoldDB" id="A0AAJ2NQZ5"/>
<dbReference type="EMBL" id="JAWJAY010000005">
    <property type="protein sequence ID" value="MDV2886793.1"/>
    <property type="molecule type" value="Genomic_DNA"/>
</dbReference>
<dbReference type="Gene3D" id="3.40.250.10">
    <property type="entry name" value="Rhodanese-like domain"/>
    <property type="match status" value="1"/>
</dbReference>
<dbReference type="InterPro" id="IPR050229">
    <property type="entry name" value="GlpE_sulfurtransferase"/>
</dbReference>
<dbReference type="PANTHER" id="PTHR43031:SF1">
    <property type="entry name" value="PYRIDINE NUCLEOTIDE-DISULPHIDE OXIDOREDUCTASE"/>
    <property type="match status" value="1"/>
</dbReference>
<dbReference type="InterPro" id="IPR036873">
    <property type="entry name" value="Rhodanese-like_dom_sf"/>
</dbReference>